<protein>
    <submittedName>
        <fullName evidence="2">ParB/RepB/Spo0J family partition protein</fullName>
    </submittedName>
</protein>
<evidence type="ECO:0000313" key="2">
    <source>
        <dbReference type="EMBL" id="QXN88368.1"/>
    </source>
</evidence>
<feature type="region of interest" description="Disordered" evidence="1">
    <location>
        <begin position="123"/>
        <end position="142"/>
    </location>
</feature>
<reference evidence="2 3" key="1">
    <citation type="submission" date="2021-07" db="EMBL/GenBank/DDBJ databases">
        <title>Whole Genome Sequence of Nocardia Iowensis.</title>
        <authorList>
            <person name="Lamm A."/>
            <person name="Collins-Fairclough A.M."/>
            <person name="Bunk B."/>
            <person name="Sproer C."/>
        </authorList>
    </citation>
    <scope>NUCLEOTIDE SEQUENCE [LARGE SCALE GENOMIC DNA]</scope>
    <source>
        <strain evidence="2 3">NRRL 5646</strain>
    </source>
</reference>
<proteinExistence type="predicted"/>
<dbReference type="RefSeq" id="WP_218469251.1">
    <property type="nucleotide sequence ID" value="NZ_BAABJN010000008.1"/>
</dbReference>
<evidence type="ECO:0000313" key="3">
    <source>
        <dbReference type="Proteomes" id="UP000694257"/>
    </source>
</evidence>
<evidence type="ECO:0000256" key="1">
    <source>
        <dbReference type="SAM" id="MobiDB-lite"/>
    </source>
</evidence>
<name>A0ABX8RFI5_NOCIO</name>
<dbReference type="EMBL" id="CP078145">
    <property type="protein sequence ID" value="QXN88368.1"/>
    <property type="molecule type" value="Genomic_DNA"/>
</dbReference>
<gene>
    <name evidence="2" type="ORF">KV110_22470</name>
</gene>
<keyword evidence="3" id="KW-1185">Reference proteome</keyword>
<organism evidence="2 3">
    <name type="scientific">Nocardia iowensis</name>
    <dbReference type="NCBI Taxonomy" id="204891"/>
    <lineage>
        <taxon>Bacteria</taxon>
        <taxon>Bacillati</taxon>
        <taxon>Actinomycetota</taxon>
        <taxon>Actinomycetes</taxon>
        <taxon>Mycobacteriales</taxon>
        <taxon>Nocardiaceae</taxon>
        <taxon>Nocardia</taxon>
    </lineage>
</organism>
<accession>A0ABX8RFI5</accession>
<sequence length="294" mass="32246">MPEHSLRRDGENFDHTLLLAETETPLPPIVVHRTTRCVIDGIHRLRAAISRGATVIEVVYFDGSADEAFVFAVRANIEHGLPLSITDRRAAAARILASHPHWSDRMIAGTTGLAAKTVAALRAGAPPNSHPRHRLGSDGRVRPLTTATGRLMAAEIISTRPSASLREIAKAAGISPGTVRDVRDRMRRGEDPVAKRCGTTGRGQLDVRCPEQRANLDVAAVLQRLGRDPSLRHNEIGRRLLRWLYLHTIDSQDCARVVESVPAHNARLIAELAAECAEQWSRISVTLRNQGSDR</sequence>
<dbReference type="Proteomes" id="UP000694257">
    <property type="component" value="Chromosome"/>
</dbReference>